<dbReference type="AlphaFoldDB" id="U2P5E3"/>
<dbReference type="PATRIC" id="fig|1115809.3.peg.1319"/>
<feature type="domain" description="Endonuclease/exonuclease/phosphatase" evidence="10">
    <location>
        <begin position="104"/>
        <end position="349"/>
    </location>
</feature>
<gene>
    <name evidence="11" type="ORF">HMPREF9135_1759</name>
</gene>
<feature type="transmembrane region" description="Helical" evidence="9">
    <location>
        <begin position="70"/>
        <end position="88"/>
    </location>
</feature>
<dbReference type="PANTHER" id="PTHR15822:SF4">
    <property type="entry name" value="TYROSYL-DNA PHOSPHODIESTERASE 2"/>
    <property type="match status" value="1"/>
</dbReference>
<dbReference type="GO" id="GO:0046872">
    <property type="term" value="F:metal ion binding"/>
    <property type="evidence" value="ECO:0007669"/>
    <property type="project" value="UniProtKB-KW"/>
</dbReference>
<keyword evidence="3" id="KW-0540">Nuclease</keyword>
<organism evidence="11 12">
    <name type="scientific">Segatella baroniae F0067</name>
    <dbReference type="NCBI Taxonomy" id="1115809"/>
    <lineage>
        <taxon>Bacteria</taxon>
        <taxon>Pseudomonadati</taxon>
        <taxon>Bacteroidota</taxon>
        <taxon>Bacteroidia</taxon>
        <taxon>Bacteroidales</taxon>
        <taxon>Prevotellaceae</taxon>
        <taxon>Segatella</taxon>
    </lineage>
</organism>
<keyword evidence="12" id="KW-1185">Reference proteome</keyword>
<name>U2P5E3_9BACT</name>
<dbReference type="EMBL" id="AWEY01000023">
    <property type="protein sequence ID" value="ERK39376.1"/>
    <property type="molecule type" value="Genomic_DNA"/>
</dbReference>
<feature type="transmembrane region" description="Helical" evidence="9">
    <location>
        <begin position="12"/>
        <end position="29"/>
    </location>
</feature>
<dbReference type="PANTHER" id="PTHR15822">
    <property type="entry name" value="TRAF AND TNF RECEPTOR-ASSOCIATED PROTEIN"/>
    <property type="match status" value="1"/>
</dbReference>
<evidence type="ECO:0000256" key="5">
    <source>
        <dbReference type="ARBA" id="ARBA00022763"/>
    </source>
</evidence>
<reference evidence="11 12" key="1">
    <citation type="submission" date="2013-08" db="EMBL/GenBank/DDBJ databases">
        <authorList>
            <person name="Durkin A.S."/>
            <person name="Haft D.R."/>
            <person name="McCorrison J."/>
            <person name="Torralba M."/>
            <person name="Gillis M."/>
            <person name="Haft D.H."/>
            <person name="Methe B."/>
            <person name="Sutton G."/>
            <person name="Nelson K.E."/>
        </authorList>
    </citation>
    <scope>NUCLEOTIDE SEQUENCE [LARGE SCALE GENOMIC DNA]</scope>
    <source>
        <strain evidence="11 12">F0067</strain>
    </source>
</reference>
<evidence type="ECO:0000256" key="8">
    <source>
        <dbReference type="ARBA" id="ARBA00023204"/>
    </source>
</evidence>
<evidence type="ECO:0000313" key="11">
    <source>
        <dbReference type="EMBL" id="ERK39376.1"/>
    </source>
</evidence>
<comment type="cofactor">
    <cofactor evidence="1">
        <name>Mn(2+)</name>
        <dbReference type="ChEBI" id="CHEBI:29035"/>
    </cofactor>
</comment>
<evidence type="ECO:0000259" key="10">
    <source>
        <dbReference type="Pfam" id="PF03372"/>
    </source>
</evidence>
<keyword evidence="9" id="KW-0812">Transmembrane</keyword>
<protein>
    <submittedName>
        <fullName evidence="11">Endonuclease/exonuclease/phosphatase family protein</fullName>
    </submittedName>
</protein>
<dbReference type="Gene3D" id="3.60.10.10">
    <property type="entry name" value="Endonuclease/exonuclease/phosphatase"/>
    <property type="match status" value="1"/>
</dbReference>
<accession>U2P5E3</accession>
<keyword evidence="11" id="KW-0269">Exonuclease</keyword>
<keyword evidence="8" id="KW-0234">DNA repair</keyword>
<dbReference type="Pfam" id="PF03372">
    <property type="entry name" value="Exo_endo_phos"/>
    <property type="match status" value="1"/>
</dbReference>
<evidence type="ECO:0000256" key="9">
    <source>
        <dbReference type="SAM" id="Phobius"/>
    </source>
</evidence>
<dbReference type="InterPro" id="IPR036691">
    <property type="entry name" value="Endo/exonu/phosph_ase_sf"/>
</dbReference>
<keyword evidence="4" id="KW-0479">Metal-binding</keyword>
<keyword evidence="9" id="KW-0472">Membrane</keyword>
<dbReference type="GO" id="GO:0004527">
    <property type="term" value="F:exonuclease activity"/>
    <property type="evidence" value="ECO:0007669"/>
    <property type="project" value="UniProtKB-KW"/>
</dbReference>
<dbReference type="GO" id="GO:0006281">
    <property type="term" value="P:DNA repair"/>
    <property type="evidence" value="ECO:0007669"/>
    <property type="project" value="UniProtKB-KW"/>
</dbReference>
<evidence type="ECO:0000256" key="1">
    <source>
        <dbReference type="ARBA" id="ARBA00001936"/>
    </source>
</evidence>
<evidence type="ECO:0000256" key="3">
    <source>
        <dbReference type="ARBA" id="ARBA00022722"/>
    </source>
</evidence>
<keyword evidence="6" id="KW-0378">Hydrolase</keyword>
<sequence>MLKRLKNFTLHAMAGANIANIALMLLVGYSDRIDPLSHSHLAMAGLAFPIFLAVNMGFVVFWVLFRLRGVVIPLAGYLLCFGPLRTYMPFNRQHKVPEGAIKVMSYNVWNFGDWQTPPGEDNAILDYLRRERPDILCLQEASTVVIGQARVDAVLAPIYQYKDTARVGSYDGLTLYSRYPILSRERIHYPSQGNQSMAYELKIGADTVIVINNHLESTGFSTEEKEQFHQLAKGEMKAKEAQNESRQVISKLAKAVRKRAPQADAVARYISRHSGRSIILCGDFNDSPISYTHRKIAENLTDCYVETGNGPGISYHRARIFVRIDNIMCSKDWQPYGCKVDDRVKLSDHYPILCWLKKSAKP</sequence>
<evidence type="ECO:0000313" key="12">
    <source>
        <dbReference type="Proteomes" id="UP000016648"/>
    </source>
</evidence>
<evidence type="ECO:0000256" key="4">
    <source>
        <dbReference type="ARBA" id="ARBA00022723"/>
    </source>
</evidence>
<dbReference type="CDD" id="cd09084">
    <property type="entry name" value="EEP-2"/>
    <property type="match status" value="1"/>
</dbReference>
<proteinExistence type="predicted"/>
<evidence type="ECO:0000256" key="7">
    <source>
        <dbReference type="ARBA" id="ARBA00022842"/>
    </source>
</evidence>
<dbReference type="Proteomes" id="UP000016648">
    <property type="component" value="Unassembled WGS sequence"/>
</dbReference>
<keyword evidence="9" id="KW-1133">Transmembrane helix</keyword>
<dbReference type="SUPFAM" id="SSF56219">
    <property type="entry name" value="DNase I-like"/>
    <property type="match status" value="1"/>
</dbReference>
<evidence type="ECO:0000256" key="2">
    <source>
        <dbReference type="ARBA" id="ARBA00001946"/>
    </source>
</evidence>
<feature type="transmembrane region" description="Helical" evidence="9">
    <location>
        <begin position="41"/>
        <end position="64"/>
    </location>
</feature>
<dbReference type="RefSeq" id="WP_021589689.1">
    <property type="nucleotide sequence ID" value="NZ_AWEY01000023.1"/>
</dbReference>
<evidence type="ECO:0000256" key="6">
    <source>
        <dbReference type="ARBA" id="ARBA00022801"/>
    </source>
</evidence>
<dbReference type="GO" id="GO:0004519">
    <property type="term" value="F:endonuclease activity"/>
    <property type="evidence" value="ECO:0007669"/>
    <property type="project" value="UniProtKB-KW"/>
</dbReference>
<dbReference type="InterPro" id="IPR051547">
    <property type="entry name" value="TDP2-like"/>
</dbReference>
<comment type="caution">
    <text evidence="11">The sequence shown here is derived from an EMBL/GenBank/DDBJ whole genome shotgun (WGS) entry which is preliminary data.</text>
</comment>
<comment type="cofactor">
    <cofactor evidence="2">
        <name>Mg(2+)</name>
        <dbReference type="ChEBI" id="CHEBI:18420"/>
    </cofactor>
</comment>
<keyword evidence="7" id="KW-0460">Magnesium</keyword>
<keyword evidence="5" id="KW-0227">DNA damage</keyword>
<dbReference type="InterPro" id="IPR005135">
    <property type="entry name" value="Endo/exonuclease/phosphatase"/>
</dbReference>
<keyword evidence="11" id="KW-0255">Endonuclease</keyword>